<sequence>MRERERGRGRFGKGLTLLCLSLSVPQKKMRGKDNPLDLNNFPDDLSSKEGKQATTDGSSSSTGAGGGRGGHRKKKGGGNEGKEEKGKVYECRFCSLKFCKSQALGGHMNRHRQERETETLNRARQLVFGNNDALPSHLPPHHHHHHHHLGAYHPGNHMTDHILAFRSSSSSLYGAPLPPPGRLFSGSSSASSSSMQLQPYLYQSPQDHLAPHPSSSSQLSTILDFSLSGHGLNRRNQYMDIHGTTPAHASGLAGGISTDSSTSYTCIGAPVGELRGGGPHQKEGLSWGKTDNHRP</sequence>
<comment type="caution">
    <text evidence="1">The sequence shown here is derived from an EMBL/GenBank/DDBJ whole genome shotgun (WGS) entry which is preliminary data.</text>
</comment>
<organism evidence="1 2">
    <name type="scientific">Melastoma candidum</name>
    <dbReference type="NCBI Taxonomy" id="119954"/>
    <lineage>
        <taxon>Eukaryota</taxon>
        <taxon>Viridiplantae</taxon>
        <taxon>Streptophyta</taxon>
        <taxon>Embryophyta</taxon>
        <taxon>Tracheophyta</taxon>
        <taxon>Spermatophyta</taxon>
        <taxon>Magnoliopsida</taxon>
        <taxon>eudicotyledons</taxon>
        <taxon>Gunneridae</taxon>
        <taxon>Pentapetalae</taxon>
        <taxon>rosids</taxon>
        <taxon>malvids</taxon>
        <taxon>Myrtales</taxon>
        <taxon>Melastomataceae</taxon>
        <taxon>Melastomatoideae</taxon>
        <taxon>Melastomateae</taxon>
        <taxon>Melastoma</taxon>
    </lineage>
</organism>
<proteinExistence type="predicted"/>
<evidence type="ECO:0000313" key="1">
    <source>
        <dbReference type="EMBL" id="KAI4304970.1"/>
    </source>
</evidence>
<reference evidence="2" key="1">
    <citation type="journal article" date="2023" name="Front. Plant Sci.">
        <title>Chromosomal-level genome assembly of Melastoma candidum provides insights into trichome evolution.</title>
        <authorList>
            <person name="Zhong Y."/>
            <person name="Wu W."/>
            <person name="Sun C."/>
            <person name="Zou P."/>
            <person name="Liu Y."/>
            <person name="Dai S."/>
            <person name="Zhou R."/>
        </authorList>
    </citation>
    <scope>NUCLEOTIDE SEQUENCE [LARGE SCALE GENOMIC DNA]</scope>
</reference>
<gene>
    <name evidence="1" type="ORF">MLD38_040423</name>
</gene>
<dbReference type="Proteomes" id="UP001057402">
    <property type="component" value="Chromosome 12"/>
</dbReference>
<protein>
    <submittedName>
        <fullName evidence="1">Uncharacterized protein</fullName>
    </submittedName>
</protein>
<dbReference type="EMBL" id="CM042891">
    <property type="protein sequence ID" value="KAI4304970.1"/>
    <property type="molecule type" value="Genomic_DNA"/>
</dbReference>
<keyword evidence="2" id="KW-1185">Reference proteome</keyword>
<accession>A0ACB9L621</accession>
<evidence type="ECO:0000313" key="2">
    <source>
        <dbReference type="Proteomes" id="UP001057402"/>
    </source>
</evidence>
<name>A0ACB9L621_9MYRT</name>